<dbReference type="AlphaFoldDB" id="A0A1I1B5D1"/>
<accession>A0A1I1B5D1</accession>
<dbReference type="GO" id="GO:1904680">
    <property type="term" value="F:peptide transmembrane transporter activity"/>
    <property type="evidence" value="ECO:0007669"/>
    <property type="project" value="TreeGrafter"/>
</dbReference>
<evidence type="ECO:0000313" key="3">
    <source>
        <dbReference type="EMBL" id="SFB44962.1"/>
    </source>
</evidence>
<dbReference type="EMBL" id="FOKI01000062">
    <property type="protein sequence ID" value="SFB44962.1"/>
    <property type="molecule type" value="Genomic_DNA"/>
</dbReference>
<dbReference type="RefSeq" id="WP_177199502.1">
    <property type="nucleotide sequence ID" value="NZ_FOKI01000062.1"/>
</dbReference>
<evidence type="ECO:0000259" key="2">
    <source>
        <dbReference type="Pfam" id="PF00496"/>
    </source>
</evidence>
<reference evidence="3 4" key="1">
    <citation type="submission" date="2016-10" db="EMBL/GenBank/DDBJ databases">
        <authorList>
            <person name="de Groot N.N."/>
        </authorList>
    </citation>
    <scope>NUCLEOTIDE SEQUENCE [LARGE SCALE GENOMIC DNA]</scope>
    <source>
        <strain evidence="3 4">DSM 12271</strain>
    </source>
</reference>
<proteinExistence type="predicted"/>
<dbReference type="SUPFAM" id="SSF53850">
    <property type="entry name" value="Periplasmic binding protein-like II"/>
    <property type="match status" value="1"/>
</dbReference>
<dbReference type="GO" id="GO:0015833">
    <property type="term" value="P:peptide transport"/>
    <property type="evidence" value="ECO:0007669"/>
    <property type="project" value="TreeGrafter"/>
</dbReference>
<evidence type="ECO:0000256" key="1">
    <source>
        <dbReference type="SAM" id="SignalP"/>
    </source>
</evidence>
<dbReference type="PIRSF" id="PIRSF002741">
    <property type="entry name" value="MppA"/>
    <property type="match status" value="1"/>
</dbReference>
<dbReference type="Pfam" id="PF00496">
    <property type="entry name" value="SBP_bac_5"/>
    <property type="match status" value="1"/>
</dbReference>
<dbReference type="InterPro" id="IPR039424">
    <property type="entry name" value="SBP_5"/>
</dbReference>
<evidence type="ECO:0000313" key="4">
    <source>
        <dbReference type="Proteomes" id="UP000198619"/>
    </source>
</evidence>
<dbReference type="InterPro" id="IPR030678">
    <property type="entry name" value="Peptide/Ni-bd"/>
</dbReference>
<dbReference type="InterPro" id="IPR000914">
    <property type="entry name" value="SBP_5_dom"/>
</dbReference>
<dbReference type="GO" id="GO:0043190">
    <property type="term" value="C:ATP-binding cassette (ABC) transporter complex"/>
    <property type="evidence" value="ECO:0007669"/>
    <property type="project" value="InterPro"/>
</dbReference>
<organism evidence="3 4">
    <name type="scientific">Clostridium frigidicarnis</name>
    <dbReference type="NCBI Taxonomy" id="84698"/>
    <lineage>
        <taxon>Bacteria</taxon>
        <taxon>Bacillati</taxon>
        <taxon>Bacillota</taxon>
        <taxon>Clostridia</taxon>
        <taxon>Eubacteriales</taxon>
        <taxon>Clostridiaceae</taxon>
        <taxon>Clostridium</taxon>
    </lineage>
</organism>
<sequence length="583" mass="65422">MNRKKLMLTMAGLMSLSVALTACGGGSGSGSSEANNGDAPLDQTDGAIKHLKAESPDKVPDVAKNRKDTLVMGIQDNKGVFNPLYTNSAYDQEVCKAMFSDALVYNEDASFRAGLCDMPKISEDGKTFTFKLKDGVKWSDGEPITSDDMELYFKILGDKAYTGNNDITSAEILGYTEFHEGKAKDISGIKKIDKQTLAVTVKEVNALTLTYIAPTPMPNHYYGKAYTQGDLSKVEALHREPKVTSGPYKFVSYKPGEEVDLEANENFYLGKPKIKNLIYKTITPKTQMAQLQAGEIDFLNPALNPESMEQIKDLGFVDTLYYPYNGYSYIGLNFLGNSKLKDLKVRQALMYAVDRQKYVDTMNGAYGEVLDTPLSKASWSYPKDGNFEKYEFNLDKAAKLFEEAGWKKNSAGKLEKDGEVFKIRFLQSVDSEGNAALIPIIKSGFESLGIEFIADQFDFNTVVDKLNKAKTQDDFGNFDMWSLSWQLVPEPDPTDLFATTGSQNRTAYSNPKLDELMKKEIAEIDQEKRKPIFKELAEGLNKDLPYLFLNQRMNCYVTSSRIKGFKDTSYDRYYNYLHELTLE</sequence>
<protein>
    <submittedName>
        <fullName evidence="3">Peptide/nickel transport system substrate-binding protein</fullName>
    </submittedName>
</protein>
<feature type="signal peptide" evidence="1">
    <location>
        <begin position="1"/>
        <end position="21"/>
    </location>
</feature>
<gene>
    <name evidence="3" type="ORF">SAMN04488528_106212</name>
</gene>
<dbReference type="GO" id="GO:0042597">
    <property type="term" value="C:periplasmic space"/>
    <property type="evidence" value="ECO:0007669"/>
    <property type="project" value="UniProtKB-ARBA"/>
</dbReference>
<dbReference type="Proteomes" id="UP000198619">
    <property type="component" value="Unassembled WGS sequence"/>
</dbReference>
<dbReference type="Gene3D" id="3.90.76.10">
    <property type="entry name" value="Dipeptide-binding Protein, Domain 1"/>
    <property type="match status" value="1"/>
</dbReference>
<dbReference type="Gene3D" id="3.40.190.10">
    <property type="entry name" value="Periplasmic binding protein-like II"/>
    <property type="match status" value="1"/>
</dbReference>
<dbReference type="STRING" id="84698.SAMN04488528_106212"/>
<feature type="domain" description="Solute-binding protein family 5" evidence="2">
    <location>
        <begin position="114"/>
        <end position="504"/>
    </location>
</feature>
<keyword evidence="1" id="KW-0732">Signal</keyword>
<dbReference type="PROSITE" id="PS51257">
    <property type="entry name" value="PROKAR_LIPOPROTEIN"/>
    <property type="match status" value="1"/>
</dbReference>
<dbReference type="Gene3D" id="3.10.105.10">
    <property type="entry name" value="Dipeptide-binding Protein, Domain 3"/>
    <property type="match status" value="1"/>
</dbReference>
<feature type="chain" id="PRO_5038727878" evidence="1">
    <location>
        <begin position="22"/>
        <end position="583"/>
    </location>
</feature>
<keyword evidence="4" id="KW-1185">Reference proteome</keyword>
<dbReference type="PANTHER" id="PTHR30290:SF81">
    <property type="entry name" value="OLIGOPEPTIDE-BINDING PROTEIN OPPA"/>
    <property type="match status" value="1"/>
</dbReference>
<name>A0A1I1B5D1_9CLOT</name>
<dbReference type="PANTHER" id="PTHR30290">
    <property type="entry name" value="PERIPLASMIC BINDING COMPONENT OF ABC TRANSPORTER"/>
    <property type="match status" value="1"/>
</dbReference>